<keyword evidence="1" id="KW-0812">Transmembrane</keyword>
<name>A0A5B7DJM7_PORTR</name>
<dbReference type="AlphaFoldDB" id="A0A5B7DJM7"/>
<organism evidence="2 3">
    <name type="scientific">Portunus trituberculatus</name>
    <name type="common">Swimming crab</name>
    <name type="synonym">Neptunus trituberculatus</name>
    <dbReference type="NCBI Taxonomy" id="210409"/>
    <lineage>
        <taxon>Eukaryota</taxon>
        <taxon>Metazoa</taxon>
        <taxon>Ecdysozoa</taxon>
        <taxon>Arthropoda</taxon>
        <taxon>Crustacea</taxon>
        <taxon>Multicrustacea</taxon>
        <taxon>Malacostraca</taxon>
        <taxon>Eumalacostraca</taxon>
        <taxon>Eucarida</taxon>
        <taxon>Decapoda</taxon>
        <taxon>Pleocyemata</taxon>
        <taxon>Brachyura</taxon>
        <taxon>Eubrachyura</taxon>
        <taxon>Portunoidea</taxon>
        <taxon>Portunidae</taxon>
        <taxon>Portuninae</taxon>
        <taxon>Portunus</taxon>
    </lineage>
</organism>
<evidence type="ECO:0000313" key="3">
    <source>
        <dbReference type="Proteomes" id="UP000324222"/>
    </source>
</evidence>
<keyword evidence="3" id="KW-1185">Reference proteome</keyword>
<gene>
    <name evidence="2" type="ORF">E2C01_014305</name>
</gene>
<protein>
    <submittedName>
        <fullName evidence="2">Uncharacterized protein</fullName>
    </submittedName>
</protein>
<accession>A0A5B7DJM7</accession>
<feature type="transmembrane region" description="Helical" evidence="1">
    <location>
        <begin position="20"/>
        <end position="42"/>
    </location>
</feature>
<keyword evidence="1" id="KW-0472">Membrane</keyword>
<reference evidence="2 3" key="1">
    <citation type="submission" date="2019-05" db="EMBL/GenBank/DDBJ databases">
        <title>Another draft genome of Portunus trituberculatus and its Hox gene families provides insights of decapod evolution.</title>
        <authorList>
            <person name="Jeong J.-H."/>
            <person name="Song I."/>
            <person name="Kim S."/>
            <person name="Choi T."/>
            <person name="Kim D."/>
            <person name="Ryu S."/>
            <person name="Kim W."/>
        </authorList>
    </citation>
    <scope>NUCLEOTIDE SEQUENCE [LARGE SCALE GENOMIC DNA]</scope>
    <source>
        <tissue evidence="2">Muscle</tissue>
    </source>
</reference>
<keyword evidence="1" id="KW-1133">Transmembrane helix</keyword>
<comment type="caution">
    <text evidence="2">The sequence shown here is derived from an EMBL/GenBank/DDBJ whole genome shotgun (WGS) entry which is preliminary data.</text>
</comment>
<proteinExistence type="predicted"/>
<evidence type="ECO:0000313" key="2">
    <source>
        <dbReference type="EMBL" id="MPC21323.1"/>
    </source>
</evidence>
<dbReference type="Proteomes" id="UP000324222">
    <property type="component" value="Unassembled WGS sequence"/>
</dbReference>
<sequence length="43" mass="4773">MNRKMRLGTEEVSGHVLAQVKYSSVCLSVCLCVCVYVCLFGVF</sequence>
<dbReference type="EMBL" id="VSRR010000965">
    <property type="protein sequence ID" value="MPC21323.1"/>
    <property type="molecule type" value="Genomic_DNA"/>
</dbReference>
<evidence type="ECO:0000256" key="1">
    <source>
        <dbReference type="SAM" id="Phobius"/>
    </source>
</evidence>